<dbReference type="InterPro" id="IPR002156">
    <property type="entry name" value="RNaseH_domain"/>
</dbReference>
<dbReference type="PANTHER" id="PTHR47074:SF49">
    <property type="entry name" value="POLYNUCLEOTIDYL TRANSFERASE, RIBONUCLEASE H-LIKE SUPERFAMILY PROTEIN"/>
    <property type="match status" value="1"/>
</dbReference>
<dbReference type="InterPro" id="IPR052929">
    <property type="entry name" value="RNase_H-like_EbsB-rel"/>
</dbReference>
<dbReference type="Gene3D" id="3.30.420.10">
    <property type="entry name" value="Ribonuclease H-like superfamily/Ribonuclease H"/>
    <property type="match status" value="1"/>
</dbReference>
<dbReference type="Pfam" id="PF13456">
    <property type="entry name" value="RVT_3"/>
    <property type="match status" value="1"/>
</dbReference>
<feature type="domain" description="RNase H type-1" evidence="1">
    <location>
        <begin position="100"/>
        <end position="224"/>
    </location>
</feature>
<evidence type="ECO:0000259" key="1">
    <source>
        <dbReference type="Pfam" id="PF13456"/>
    </source>
</evidence>
<reference evidence="2" key="1">
    <citation type="submission" date="2018-11" db="EMBL/GenBank/DDBJ databases">
        <authorList>
            <consortium name="Genoscope - CEA"/>
            <person name="William W."/>
        </authorList>
    </citation>
    <scope>NUCLEOTIDE SEQUENCE</scope>
</reference>
<organism evidence="2">
    <name type="scientific">Brassica oleracea</name>
    <name type="common">Wild cabbage</name>
    <dbReference type="NCBI Taxonomy" id="3712"/>
    <lineage>
        <taxon>Eukaryota</taxon>
        <taxon>Viridiplantae</taxon>
        <taxon>Streptophyta</taxon>
        <taxon>Embryophyta</taxon>
        <taxon>Tracheophyta</taxon>
        <taxon>Spermatophyta</taxon>
        <taxon>Magnoliopsida</taxon>
        <taxon>eudicotyledons</taxon>
        <taxon>Gunneridae</taxon>
        <taxon>Pentapetalae</taxon>
        <taxon>rosids</taxon>
        <taxon>malvids</taxon>
        <taxon>Brassicales</taxon>
        <taxon>Brassicaceae</taxon>
        <taxon>Brassiceae</taxon>
        <taxon>Brassica</taxon>
    </lineage>
</organism>
<gene>
    <name evidence="2" type="ORF">BOLC2T06689H</name>
</gene>
<sequence>MNDGDLATFKDTLQASYKWINLPPLGVTTNLFPWICWNLWTTKNLLAFENRTLCPQEVILKATRASKEWDVAQPCNRPNPISPITQRHAAETPSPTTFCNTDASWKSDTKAVGLGWIFTDNEGQEITRGSSAQSHVSSALMAEALAIREALIHASSLNPTKICLRIGSQALVRAITTGRRPSDLFGVLSDVDSLAFSPTSPFAFCRFVYISRVFNGSADSLAKASLSLYLGLRP</sequence>
<dbReference type="SUPFAM" id="SSF53098">
    <property type="entry name" value="Ribonuclease H-like"/>
    <property type="match status" value="1"/>
</dbReference>
<accession>A0A3P6DFM1</accession>
<dbReference type="InterPro" id="IPR044730">
    <property type="entry name" value="RNase_H-like_dom_plant"/>
</dbReference>
<dbReference type="GO" id="GO:0003676">
    <property type="term" value="F:nucleic acid binding"/>
    <property type="evidence" value="ECO:0007669"/>
    <property type="project" value="InterPro"/>
</dbReference>
<dbReference type="PANTHER" id="PTHR47074">
    <property type="entry name" value="BNAC02G40300D PROTEIN"/>
    <property type="match status" value="1"/>
</dbReference>
<dbReference type="GO" id="GO:0004523">
    <property type="term" value="F:RNA-DNA hybrid ribonuclease activity"/>
    <property type="evidence" value="ECO:0007669"/>
    <property type="project" value="InterPro"/>
</dbReference>
<dbReference type="CDD" id="cd06222">
    <property type="entry name" value="RNase_H_like"/>
    <property type="match status" value="1"/>
</dbReference>
<name>A0A3P6DFM1_BRAOL</name>
<dbReference type="EMBL" id="LR031874">
    <property type="protein sequence ID" value="VDD19372.1"/>
    <property type="molecule type" value="Genomic_DNA"/>
</dbReference>
<evidence type="ECO:0000313" key="2">
    <source>
        <dbReference type="EMBL" id="VDD19372.1"/>
    </source>
</evidence>
<protein>
    <recommendedName>
        <fullName evidence="1">RNase H type-1 domain-containing protein</fullName>
    </recommendedName>
</protein>
<dbReference type="AlphaFoldDB" id="A0A3P6DFM1"/>
<dbReference type="InterPro" id="IPR036397">
    <property type="entry name" value="RNaseH_sf"/>
</dbReference>
<dbReference type="InterPro" id="IPR012337">
    <property type="entry name" value="RNaseH-like_sf"/>
</dbReference>
<proteinExistence type="predicted"/>